<protein>
    <submittedName>
        <fullName evidence="1">Uncharacterized protein</fullName>
    </submittedName>
</protein>
<organism evidence="1">
    <name type="scientific">Arundo donax</name>
    <name type="common">Giant reed</name>
    <name type="synonym">Donax arundinaceus</name>
    <dbReference type="NCBI Taxonomy" id="35708"/>
    <lineage>
        <taxon>Eukaryota</taxon>
        <taxon>Viridiplantae</taxon>
        <taxon>Streptophyta</taxon>
        <taxon>Embryophyta</taxon>
        <taxon>Tracheophyta</taxon>
        <taxon>Spermatophyta</taxon>
        <taxon>Magnoliopsida</taxon>
        <taxon>Liliopsida</taxon>
        <taxon>Poales</taxon>
        <taxon>Poaceae</taxon>
        <taxon>PACMAD clade</taxon>
        <taxon>Arundinoideae</taxon>
        <taxon>Arundineae</taxon>
        <taxon>Arundo</taxon>
    </lineage>
</organism>
<dbReference type="AlphaFoldDB" id="A0A0A9DT36"/>
<sequence>MTKMQKDKWHQSTKTYKASLLEQKLKLQSSEGKLCKSV</sequence>
<accession>A0A0A9DT36</accession>
<evidence type="ECO:0000313" key="1">
    <source>
        <dbReference type="EMBL" id="JAD91714.1"/>
    </source>
</evidence>
<proteinExistence type="predicted"/>
<reference evidence="1" key="1">
    <citation type="submission" date="2014-09" db="EMBL/GenBank/DDBJ databases">
        <authorList>
            <person name="Magalhaes I.L.F."/>
            <person name="Oliveira U."/>
            <person name="Santos F.R."/>
            <person name="Vidigal T.H.D.A."/>
            <person name="Brescovit A.D."/>
            <person name="Santos A.J."/>
        </authorList>
    </citation>
    <scope>NUCLEOTIDE SEQUENCE</scope>
    <source>
        <tissue evidence="1">Shoot tissue taken approximately 20 cm above the soil surface</tissue>
    </source>
</reference>
<dbReference type="EMBL" id="GBRH01206181">
    <property type="protein sequence ID" value="JAD91714.1"/>
    <property type="molecule type" value="Transcribed_RNA"/>
</dbReference>
<reference evidence="1" key="2">
    <citation type="journal article" date="2015" name="Data Brief">
        <title>Shoot transcriptome of the giant reed, Arundo donax.</title>
        <authorList>
            <person name="Barrero R.A."/>
            <person name="Guerrero F.D."/>
            <person name="Moolhuijzen P."/>
            <person name="Goolsby J.A."/>
            <person name="Tidwell J."/>
            <person name="Bellgard S.E."/>
            <person name="Bellgard M.I."/>
        </authorList>
    </citation>
    <scope>NUCLEOTIDE SEQUENCE</scope>
    <source>
        <tissue evidence="1">Shoot tissue taken approximately 20 cm above the soil surface</tissue>
    </source>
</reference>
<name>A0A0A9DT36_ARUDO</name>